<reference evidence="1" key="1">
    <citation type="submission" date="2020-01" db="EMBL/GenBank/DDBJ databases">
        <title>Genome sequence of Kobresia littledalei, the first chromosome-level genome in the family Cyperaceae.</title>
        <authorList>
            <person name="Qu G."/>
        </authorList>
    </citation>
    <scope>NUCLEOTIDE SEQUENCE</scope>
    <source>
        <strain evidence="1">C.B.Clarke</strain>
        <tissue evidence="1">Leaf</tissue>
    </source>
</reference>
<dbReference type="Gene3D" id="3.30.420.10">
    <property type="entry name" value="Ribonuclease H-like superfamily/Ribonuclease H"/>
    <property type="match status" value="1"/>
</dbReference>
<dbReference type="Proteomes" id="UP000623129">
    <property type="component" value="Unassembled WGS sequence"/>
</dbReference>
<dbReference type="AlphaFoldDB" id="A0A833VAV0"/>
<evidence type="ECO:0000313" key="1">
    <source>
        <dbReference type="EMBL" id="KAF3331451.1"/>
    </source>
</evidence>
<protein>
    <submittedName>
        <fullName evidence="1">Uncharacterized protein</fullName>
    </submittedName>
</protein>
<keyword evidence="2" id="KW-1185">Reference proteome</keyword>
<organism evidence="1 2">
    <name type="scientific">Carex littledalei</name>
    <dbReference type="NCBI Taxonomy" id="544730"/>
    <lineage>
        <taxon>Eukaryota</taxon>
        <taxon>Viridiplantae</taxon>
        <taxon>Streptophyta</taxon>
        <taxon>Embryophyta</taxon>
        <taxon>Tracheophyta</taxon>
        <taxon>Spermatophyta</taxon>
        <taxon>Magnoliopsida</taxon>
        <taxon>Liliopsida</taxon>
        <taxon>Poales</taxon>
        <taxon>Cyperaceae</taxon>
        <taxon>Cyperoideae</taxon>
        <taxon>Cariceae</taxon>
        <taxon>Carex</taxon>
        <taxon>Carex subgen. Euthyceras</taxon>
    </lineage>
</organism>
<comment type="caution">
    <text evidence="1">The sequence shown here is derived from an EMBL/GenBank/DDBJ whole genome shotgun (WGS) entry which is preliminary data.</text>
</comment>
<gene>
    <name evidence="1" type="ORF">FCM35_KLT02857</name>
</gene>
<proteinExistence type="predicted"/>
<evidence type="ECO:0000313" key="2">
    <source>
        <dbReference type="Proteomes" id="UP000623129"/>
    </source>
</evidence>
<dbReference type="SUPFAM" id="SSF53098">
    <property type="entry name" value="Ribonuclease H-like"/>
    <property type="match status" value="1"/>
</dbReference>
<dbReference type="InterPro" id="IPR012337">
    <property type="entry name" value="RNaseH-like_sf"/>
</dbReference>
<name>A0A833VAV0_9POAL</name>
<sequence>MFLCMSWAIWRLRNEFVMGGKRQELSACFKLYKDVLDVCQLAFSTITVPIPPNTAASSGTQRDFARGDSLTCYVDGSWSSDGLAGIGGYIIQGGRITQWMSKRVGAVNPAQAEAMAVLQGYLMLLSIPSEQRAQLYSDSLEMVDSLAHNQPVVHDWRAFNEVWEAWKLQRRAVRTLKTTYCDRLDPKLQMAHTLANLGRVIGWDRQEQGLDLGEDSLGSCVTTRIL</sequence>
<dbReference type="EMBL" id="SWLB01000012">
    <property type="protein sequence ID" value="KAF3331451.1"/>
    <property type="molecule type" value="Genomic_DNA"/>
</dbReference>
<dbReference type="GO" id="GO:0003676">
    <property type="term" value="F:nucleic acid binding"/>
    <property type="evidence" value="ECO:0007669"/>
    <property type="project" value="InterPro"/>
</dbReference>
<dbReference type="InterPro" id="IPR036397">
    <property type="entry name" value="RNaseH_sf"/>
</dbReference>
<accession>A0A833VAV0</accession>